<gene>
    <name evidence="1" type="ORF">CulFRC58_1880</name>
</gene>
<name>A0ABN4H1D4_CORUL</name>
<dbReference type="Proteomes" id="UP000036185">
    <property type="component" value="Chromosome"/>
</dbReference>
<organism evidence="1 2">
    <name type="scientific">Corynebacterium ulcerans FRC58</name>
    <dbReference type="NCBI Taxonomy" id="1408268"/>
    <lineage>
        <taxon>Bacteria</taxon>
        <taxon>Bacillati</taxon>
        <taxon>Actinomycetota</taxon>
        <taxon>Actinomycetes</taxon>
        <taxon>Mycobacteriales</taxon>
        <taxon>Corynebacteriaceae</taxon>
        <taxon>Corynebacterium</taxon>
    </lineage>
</organism>
<evidence type="ECO:0000313" key="2">
    <source>
        <dbReference type="Proteomes" id="UP000036185"/>
    </source>
</evidence>
<evidence type="ECO:0000313" key="1">
    <source>
        <dbReference type="EMBL" id="AKN77734.1"/>
    </source>
</evidence>
<keyword evidence="2" id="KW-1185">Reference proteome</keyword>
<dbReference type="EMBL" id="CP011913">
    <property type="protein sequence ID" value="AKN77734.1"/>
    <property type="molecule type" value="Genomic_DNA"/>
</dbReference>
<sequence>MFFVKVGGILFSAYAEVVPEGARCSYFKAAFLRVCGGSSAKAAQGSADQAFSPRMRR</sequence>
<reference evidence="1 2" key="1">
    <citation type="journal article" date="2014" name="Int. J. Syst. Evol. Microbiol.">
        <title>Draft Genome Sequence of Corynebacterium ulcerans FRC58, Isolated from the Bronchitic Aspiration of a Patient in France.</title>
        <authorList>
            <person name="Silva Ado S."/>
            <person name="Barauna R.A."/>
            <person name="de Sa P.C."/>
            <person name="das Gracas D.A."/>
            <person name="Carneiro A.R."/>
            <person name="Thouvenin M."/>
            <person name="Azevedo V."/>
            <person name="Badell E."/>
            <person name="Guiso N."/>
            <person name="da Silva A.L."/>
            <person name="Ramos R.T."/>
        </authorList>
    </citation>
    <scope>NUCLEOTIDE SEQUENCE [LARGE SCALE GENOMIC DNA]</scope>
    <source>
        <strain evidence="1 2">FRC58</strain>
    </source>
</reference>
<accession>A0ABN4H1D4</accession>
<proteinExistence type="predicted"/>
<protein>
    <submittedName>
        <fullName evidence="1">Uncharacterized protein</fullName>
    </submittedName>
</protein>